<proteinExistence type="predicted"/>
<evidence type="ECO:0008006" key="4">
    <source>
        <dbReference type="Google" id="ProtNLM"/>
    </source>
</evidence>
<sequence length="275" mass="30261">MASPVIDYPKAFGWNSVAAAAVFAALYSPLATYFIFKIVQERRRVLFTMTLFCLIRVAAFIMRAVSLNVESAGENLGLFVAIEVLLQTGFFGLLYSTYTLVVDRLELCDSRPPPIPIIGNLLELFKNRRLFRMALIIPVALSIASINIISNNPTSSTGVTLRKVAAILFLVLTAVQVLQTLVLIQAEREGQDTLRYSSSSLGAKHASLIFGLIAILLLIREVFSVATISNVAKANNEHFWYPLVALPELLCAMLYTIPGVIPPKPKNNDMNIDTV</sequence>
<keyword evidence="3" id="KW-1185">Reference proteome</keyword>
<feature type="transmembrane region" description="Helical" evidence="1">
    <location>
        <begin position="45"/>
        <end position="65"/>
    </location>
</feature>
<feature type="transmembrane region" description="Helical" evidence="1">
    <location>
        <begin position="12"/>
        <end position="36"/>
    </location>
</feature>
<feature type="transmembrane region" description="Helical" evidence="1">
    <location>
        <begin position="130"/>
        <end position="149"/>
    </location>
</feature>
<protein>
    <recommendedName>
        <fullName evidence="4">Protein RTA1</fullName>
    </recommendedName>
</protein>
<feature type="transmembrane region" description="Helical" evidence="1">
    <location>
        <begin position="240"/>
        <end position="261"/>
    </location>
</feature>
<keyword evidence="1" id="KW-0812">Transmembrane</keyword>
<evidence type="ECO:0000313" key="2">
    <source>
        <dbReference type="EMBL" id="KIK51736.1"/>
    </source>
</evidence>
<dbReference type="AlphaFoldDB" id="A0A0D0BBI4"/>
<feature type="transmembrane region" description="Helical" evidence="1">
    <location>
        <begin position="77"/>
        <end position="101"/>
    </location>
</feature>
<dbReference type="EMBL" id="KN834856">
    <property type="protein sequence ID" value="KIK51736.1"/>
    <property type="molecule type" value="Genomic_DNA"/>
</dbReference>
<dbReference type="HOGENOM" id="CLU_092145_0_0_1"/>
<feature type="transmembrane region" description="Helical" evidence="1">
    <location>
        <begin position="164"/>
        <end position="184"/>
    </location>
</feature>
<evidence type="ECO:0000256" key="1">
    <source>
        <dbReference type="SAM" id="Phobius"/>
    </source>
</evidence>
<keyword evidence="1" id="KW-1133">Transmembrane helix</keyword>
<dbReference type="Proteomes" id="UP000053593">
    <property type="component" value="Unassembled WGS sequence"/>
</dbReference>
<feature type="transmembrane region" description="Helical" evidence="1">
    <location>
        <begin position="205"/>
        <end position="228"/>
    </location>
</feature>
<name>A0A0D0BBI4_9AGAR</name>
<dbReference type="OrthoDB" id="5389493at2759"/>
<accession>A0A0D0BBI4</accession>
<gene>
    <name evidence="2" type="ORF">GYMLUDRAFT_50355</name>
</gene>
<keyword evidence="1" id="KW-0472">Membrane</keyword>
<organism evidence="2 3">
    <name type="scientific">Collybiopsis luxurians FD-317 M1</name>
    <dbReference type="NCBI Taxonomy" id="944289"/>
    <lineage>
        <taxon>Eukaryota</taxon>
        <taxon>Fungi</taxon>
        <taxon>Dikarya</taxon>
        <taxon>Basidiomycota</taxon>
        <taxon>Agaricomycotina</taxon>
        <taxon>Agaricomycetes</taxon>
        <taxon>Agaricomycetidae</taxon>
        <taxon>Agaricales</taxon>
        <taxon>Marasmiineae</taxon>
        <taxon>Omphalotaceae</taxon>
        <taxon>Collybiopsis</taxon>
        <taxon>Collybiopsis luxurians</taxon>
    </lineage>
</organism>
<reference evidence="2 3" key="1">
    <citation type="submission" date="2014-04" db="EMBL/GenBank/DDBJ databases">
        <title>Evolutionary Origins and Diversification of the Mycorrhizal Mutualists.</title>
        <authorList>
            <consortium name="DOE Joint Genome Institute"/>
            <consortium name="Mycorrhizal Genomics Consortium"/>
            <person name="Kohler A."/>
            <person name="Kuo A."/>
            <person name="Nagy L.G."/>
            <person name="Floudas D."/>
            <person name="Copeland A."/>
            <person name="Barry K.W."/>
            <person name="Cichocki N."/>
            <person name="Veneault-Fourrey C."/>
            <person name="LaButti K."/>
            <person name="Lindquist E.A."/>
            <person name="Lipzen A."/>
            <person name="Lundell T."/>
            <person name="Morin E."/>
            <person name="Murat C."/>
            <person name="Riley R."/>
            <person name="Ohm R."/>
            <person name="Sun H."/>
            <person name="Tunlid A."/>
            <person name="Henrissat B."/>
            <person name="Grigoriev I.V."/>
            <person name="Hibbett D.S."/>
            <person name="Martin F."/>
        </authorList>
    </citation>
    <scope>NUCLEOTIDE SEQUENCE [LARGE SCALE GENOMIC DNA]</scope>
    <source>
        <strain evidence="2 3">FD-317 M1</strain>
    </source>
</reference>
<evidence type="ECO:0000313" key="3">
    <source>
        <dbReference type="Proteomes" id="UP000053593"/>
    </source>
</evidence>